<dbReference type="InParanoid" id="B2W9N1"/>
<gene>
    <name evidence="1" type="ORF">PTRG_06689</name>
</gene>
<protein>
    <submittedName>
        <fullName evidence="1">Uncharacterized protein</fullName>
    </submittedName>
</protein>
<evidence type="ECO:0000313" key="1">
    <source>
        <dbReference type="EMBL" id="EDU49609.1"/>
    </source>
</evidence>
<name>B2W9N1_PYRTR</name>
<accession>B2W9N1</accession>
<proteinExistence type="predicted"/>
<dbReference type="AlphaFoldDB" id="B2W9N1"/>
<dbReference type="Proteomes" id="UP000001471">
    <property type="component" value="Unassembled WGS sequence"/>
</dbReference>
<reference evidence="2" key="1">
    <citation type="journal article" date="2013" name="G3 (Bethesda)">
        <title>Comparative genomics of a plant-pathogenic fungus, Pyrenophora tritici-repentis, reveals transduplication and the impact of repeat elements on pathogenicity and population divergence.</title>
        <authorList>
            <person name="Manning V.A."/>
            <person name="Pandelova I."/>
            <person name="Dhillon B."/>
            <person name="Wilhelm L.J."/>
            <person name="Goodwin S.B."/>
            <person name="Berlin A.M."/>
            <person name="Figueroa M."/>
            <person name="Freitag M."/>
            <person name="Hane J.K."/>
            <person name="Henrissat B."/>
            <person name="Holman W.H."/>
            <person name="Kodira C.D."/>
            <person name="Martin J."/>
            <person name="Oliver R.P."/>
            <person name="Robbertse B."/>
            <person name="Schackwitz W."/>
            <person name="Schwartz D.C."/>
            <person name="Spatafora J.W."/>
            <person name="Turgeon B.G."/>
            <person name="Yandava C."/>
            <person name="Young S."/>
            <person name="Zhou S."/>
            <person name="Zeng Q."/>
            <person name="Grigoriev I.V."/>
            <person name="Ma L.-J."/>
            <person name="Ciuffetti L.M."/>
        </authorList>
    </citation>
    <scope>NUCLEOTIDE SEQUENCE [LARGE SCALE GENOMIC DNA]</scope>
    <source>
        <strain evidence="2">Pt-1C-BFP</strain>
    </source>
</reference>
<dbReference type="HOGENOM" id="CLU_2623194_0_0_1"/>
<sequence>MNGFEIAFERNYNLTDDSRQSTQFSYAVVDVLSTAIQTPLDHLEQLLMSVPTPGPSLMSAASQHQQPRFFTLNSMMAV</sequence>
<dbReference type="EMBL" id="DS231620">
    <property type="protein sequence ID" value="EDU49609.1"/>
    <property type="molecule type" value="Genomic_DNA"/>
</dbReference>
<evidence type="ECO:0000313" key="2">
    <source>
        <dbReference type="Proteomes" id="UP000001471"/>
    </source>
</evidence>
<organism evidence="1 2">
    <name type="scientific">Pyrenophora tritici-repentis (strain Pt-1C-BFP)</name>
    <name type="common">Wheat tan spot fungus</name>
    <name type="synonym">Drechslera tritici-repentis</name>
    <dbReference type="NCBI Taxonomy" id="426418"/>
    <lineage>
        <taxon>Eukaryota</taxon>
        <taxon>Fungi</taxon>
        <taxon>Dikarya</taxon>
        <taxon>Ascomycota</taxon>
        <taxon>Pezizomycotina</taxon>
        <taxon>Dothideomycetes</taxon>
        <taxon>Pleosporomycetidae</taxon>
        <taxon>Pleosporales</taxon>
        <taxon>Pleosporineae</taxon>
        <taxon>Pleosporaceae</taxon>
        <taxon>Pyrenophora</taxon>
    </lineage>
</organism>